<protein>
    <recommendedName>
        <fullName evidence="1">2EXR domain-containing protein</fullName>
    </recommendedName>
</protein>
<organism evidence="2 3">
    <name type="scientific">Oculimacula yallundae</name>
    <dbReference type="NCBI Taxonomy" id="86028"/>
    <lineage>
        <taxon>Eukaryota</taxon>
        <taxon>Fungi</taxon>
        <taxon>Dikarya</taxon>
        <taxon>Ascomycota</taxon>
        <taxon>Pezizomycotina</taxon>
        <taxon>Leotiomycetes</taxon>
        <taxon>Helotiales</taxon>
        <taxon>Ploettnerulaceae</taxon>
        <taxon>Oculimacula</taxon>
    </lineage>
</organism>
<comment type="caution">
    <text evidence="2">The sequence shown here is derived from an EMBL/GenBank/DDBJ whole genome shotgun (WGS) entry which is preliminary data.</text>
</comment>
<dbReference type="PANTHER" id="PTHR35910">
    <property type="entry name" value="2EXR DOMAIN-CONTAINING PROTEIN"/>
    <property type="match status" value="1"/>
</dbReference>
<proteinExistence type="predicted"/>
<evidence type="ECO:0000313" key="3">
    <source>
        <dbReference type="Proteomes" id="UP001595075"/>
    </source>
</evidence>
<accession>A0ABR4CNY5</accession>
<name>A0ABR4CNY5_9HELO</name>
<dbReference type="EMBL" id="JAZHXI010000005">
    <property type="protein sequence ID" value="KAL2071252.1"/>
    <property type="molecule type" value="Genomic_DNA"/>
</dbReference>
<sequence>MSTHDPPEKNGTAVALTFEDNLNALTLTEKSTENPEIITNRSSDPVDLAIGTFTCFPRLPLELRRKIWRTIARLPRVIVLSETAPARNVGGNNGAFWYTSTTVSVQQCRSAQPPVLRVCHESRMECLELYQLIFGTHIRNGHHSLRQSFRLLQWQSSVVSHHEPTVFFNEVEDTLLLCCPSPVTSKRGSLPNWKTFWYHCPPINSLKTVAFNIHDFGYMNRILFDWYSASPGELVRFFEIHNTITKVILVVSKQAKLPSTKGEFEFVKLVGSSYTHARAAENIRLDFIMLFDRLKHRFTARTKALCEVQRVGTYRWVKNGLDGYEKIESPSPLELEQETFVYPEIEIMGITRGGIRL</sequence>
<evidence type="ECO:0000313" key="2">
    <source>
        <dbReference type="EMBL" id="KAL2071252.1"/>
    </source>
</evidence>
<dbReference type="InterPro" id="IPR045518">
    <property type="entry name" value="2EXR"/>
</dbReference>
<dbReference type="PANTHER" id="PTHR35910:SF6">
    <property type="entry name" value="2EXR DOMAIN-CONTAINING PROTEIN"/>
    <property type="match status" value="1"/>
</dbReference>
<evidence type="ECO:0000259" key="1">
    <source>
        <dbReference type="Pfam" id="PF20150"/>
    </source>
</evidence>
<dbReference type="Proteomes" id="UP001595075">
    <property type="component" value="Unassembled WGS sequence"/>
</dbReference>
<reference evidence="2 3" key="1">
    <citation type="journal article" date="2024" name="Commun. Biol.">
        <title>Comparative genomic analysis of thermophilic fungi reveals convergent evolutionary adaptations and gene losses.</title>
        <authorList>
            <person name="Steindorff A.S."/>
            <person name="Aguilar-Pontes M.V."/>
            <person name="Robinson A.J."/>
            <person name="Andreopoulos B."/>
            <person name="LaButti K."/>
            <person name="Kuo A."/>
            <person name="Mondo S."/>
            <person name="Riley R."/>
            <person name="Otillar R."/>
            <person name="Haridas S."/>
            <person name="Lipzen A."/>
            <person name="Grimwood J."/>
            <person name="Schmutz J."/>
            <person name="Clum A."/>
            <person name="Reid I.D."/>
            <person name="Moisan M.C."/>
            <person name="Butler G."/>
            <person name="Nguyen T.T.M."/>
            <person name="Dewar K."/>
            <person name="Conant G."/>
            <person name="Drula E."/>
            <person name="Henrissat B."/>
            <person name="Hansel C."/>
            <person name="Singer S."/>
            <person name="Hutchinson M.I."/>
            <person name="de Vries R.P."/>
            <person name="Natvig D.O."/>
            <person name="Powell A.J."/>
            <person name="Tsang A."/>
            <person name="Grigoriev I.V."/>
        </authorList>
    </citation>
    <scope>NUCLEOTIDE SEQUENCE [LARGE SCALE GENOMIC DNA]</scope>
    <source>
        <strain evidence="2 3">CBS 494.80</strain>
    </source>
</reference>
<keyword evidence="3" id="KW-1185">Reference proteome</keyword>
<gene>
    <name evidence="2" type="ORF">VTL71DRAFT_12487</name>
</gene>
<feature type="domain" description="2EXR" evidence="1">
    <location>
        <begin position="53"/>
        <end position="175"/>
    </location>
</feature>
<dbReference type="Pfam" id="PF20150">
    <property type="entry name" value="2EXR"/>
    <property type="match status" value="1"/>
</dbReference>